<evidence type="ECO:0000313" key="2">
    <source>
        <dbReference type="EMBL" id="KAK5964926.1"/>
    </source>
</evidence>
<protein>
    <submittedName>
        <fullName evidence="2">Ion channel</fullName>
    </submittedName>
</protein>
<reference evidence="2 3" key="1">
    <citation type="submission" date="2019-10" db="EMBL/GenBank/DDBJ databases">
        <title>Assembly and Annotation for the nematode Trichostrongylus colubriformis.</title>
        <authorList>
            <person name="Martin J."/>
        </authorList>
    </citation>
    <scope>NUCLEOTIDE SEQUENCE [LARGE SCALE GENOMIC DNA]</scope>
    <source>
        <strain evidence="2">G859</strain>
        <tissue evidence="2">Whole worm</tissue>
    </source>
</reference>
<dbReference type="EMBL" id="WIXE01025197">
    <property type="protein sequence ID" value="KAK5964926.1"/>
    <property type="molecule type" value="Genomic_DNA"/>
</dbReference>
<dbReference type="Pfam" id="PF07885">
    <property type="entry name" value="Ion_trans_2"/>
    <property type="match status" value="1"/>
</dbReference>
<feature type="non-terminal residue" evidence="2">
    <location>
        <position position="87"/>
    </location>
</feature>
<dbReference type="Proteomes" id="UP001331761">
    <property type="component" value="Unassembled WGS sequence"/>
</dbReference>
<sequence>MLIRAGYGPFRVFYFNFVTWTSTELGDIIPRSKKFMAVTIIHIAVDLALTTTAIEMAADTLKKLQYFRQKIESVGKMAIGFGGKKSV</sequence>
<dbReference type="Gene3D" id="1.10.287.70">
    <property type="match status" value="1"/>
</dbReference>
<accession>A0AAN8ENL3</accession>
<proteinExistence type="predicted"/>
<evidence type="ECO:0000259" key="1">
    <source>
        <dbReference type="Pfam" id="PF07885"/>
    </source>
</evidence>
<dbReference type="SUPFAM" id="SSF81324">
    <property type="entry name" value="Voltage-gated potassium channels"/>
    <property type="match status" value="1"/>
</dbReference>
<keyword evidence="3" id="KW-1185">Reference proteome</keyword>
<dbReference type="AlphaFoldDB" id="A0AAN8ENL3"/>
<gene>
    <name evidence="2" type="ORF">GCK32_005318</name>
</gene>
<name>A0AAN8ENL3_TRICO</name>
<dbReference type="InterPro" id="IPR013099">
    <property type="entry name" value="K_chnl_dom"/>
</dbReference>
<comment type="caution">
    <text evidence="2">The sequence shown here is derived from an EMBL/GenBank/DDBJ whole genome shotgun (WGS) entry which is preliminary data.</text>
</comment>
<organism evidence="2 3">
    <name type="scientific">Trichostrongylus colubriformis</name>
    <name type="common">Black scour worm</name>
    <dbReference type="NCBI Taxonomy" id="6319"/>
    <lineage>
        <taxon>Eukaryota</taxon>
        <taxon>Metazoa</taxon>
        <taxon>Ecdysozoa</taxon>
        <taxon>Nematoda</taxon>
        <taxon>Chromadorea</taxon>
        <taxon>Rhabditida</taxon>
        <taxon>Rhabditina</taxon>
        <taxon>Rhabditomorpha</taxon>
        <taxon>Strongyloidea</taxon>
        <taxon>Trichostrongylidae</taxon>
        <taxon>Trichostrongylus</taxon>
    </lineage>
</organism>
<feature type="domain" description="Potassium channel" evidence="1">
    <location>
        <begin position="9"/>
        <end position="62"/>
    </location>
</feature>
<evidence type="ECO:0000313" key="3">
    <source>
        <dbReference type="Proteomes" id="UP001331761"/>
    </source>
</evidence>